<dbReference type="InterPro" id="IPR051536">
    <property type="entry name" value="UDG_Type-4/5"/>
</dbReference>
<keyword evidence="7" id="KW-0227">DNA damage</keyword>
<evidence type="ECO:0000256" key="4">
    <source>
        <dbReference type="ARBA" id="ARBA00019403"/>
    </source>
</evidence>
<evidence type="ECO:0000256" key="6">
    <source>
        <dbReference type="ARBA" id="ARBA00022723"/>
    </source>
</evidence>
<dbReference type="KEGG" id="lhk:LHK_00550"/>
<organism evidence="13 14">
    <name type="scientific">Laribacter hongkongensis (strain HLHK9)</name>
    <dbReference type="NCBI Taxonomy" id="557598"/>
    <lineage>
        <taxon>Bacteria</taxon>
        <taxon>Pseudomonadati</taxon>
        <taxon>Pseudomonadota</taxon>
        <taxon>Betaproteobacteria</taxon>
        <taxon>Neisseriales</taxon>
        <taxon>Aquaspirillaceae</taxon>
        <taxon>Laribacter</taxon>
    </lineage>
</organism>
<dbReference type="PANTHER" id="PTHR33693:SF1">
    <property type="entry name" value="TYPE-4 URACIL-DNA GLYCOSYLASE"/>
    <property type="match status" value="1"/>
</dbReference>
<keyword evidence="13" id="KW-0239">DNA-directed DNA polymerase</keyword>
<dbReference type="InterPro" id="IPR005273">
    <property type="entry name" value="Ura-DNA_glyco_family4"/>
</dbReference>
<dbReference type="GO" id="GO:0051539">
    <property type="term" value="F:4 iron, 4 sulfur cluster binding"/>
    <property type="evidence" value="ECO:0007669"/>
    <property type="project" value="UniProtKB-KW"/>
</dbReference>
<accession>C1DCC6</accession>
<dbReference type="SUPFAM" id="SSF52141">
    <property type="entry name" value="Uracil-DNA glycosylase-like"/>
    <property type="match status" value="1"/>
</dbReference>
<dbReference type="Gene3D" id="3.40.470.10">
    <property type="entry name" value="Uracil-DNA glycosylase-like domain"/>
    <property type="match status" value="1"/>
</dbReference>
<evidence type="ECO:0000259" key="12">
    <source>
        <dbReference type="SMART" id="SM00986"/>
    </source>
</evidence>
<name>C1DCC6_LARHH</name>
<dbReference type="InterPro" id="IPR005122">
    <property type="entry name" value="Uracil-DNA_glycosylase-like"/>
</dbReference>
<evidence type="ECO:0000256" key="7">
    <source>
        <dbReference type="ARBA" id="ARBA00022763"/>
    </source>
</evidence>
<dbReference type="AlphaFoldDB" id="C1DCC6"/>
<dbReference type="Proteomes" id="UP000002010">
    <property type="component" value="Chromosome"/>
</dbReference>
<keyword evidence="8" id="KW-0378">Hydrolase</keyword>
<keyword evidence="11" id="KW-0234">DNA repair</keyword>
<sequence>MSRRNQVLDALQLTGWCLRQPESGLPARASEVMTLPQPEVLPPATGTEPAPAVVLAPPTAVMEQVTATDDWDNLSRQVSGCRSCRLCETRTRTVLERGNRQAPLMLIGEGPGEQEDLQGRPFVGPAGKLLDAMLTATGWSPEQDMYVCNVVKCRPPGNRNPQPDEMAACQAYLQTQIRLVRPRLIVALGRVAAQSLLATELSVARLRGQTHQYAGYPLVVTYHPAYLLRNLPDKARAWQDLCRDPPRTGHAGTRPVVMT</sequence>
<dbReference type="InterPro" id="IPR036895">
    <property type="entry name" value="Uracil-DNA_glycosylase-like_sf"/>
</dbReference>
<keyword evidence="13" id="KW-0548">Nucleotidyltransferase</keyword>
<evidence type="ECO:0000256" key="5">
    <source>
        <dbReference type="ARBA" id="ARBA00022485"/>
    </source>
</evidence>
<dbReference type="eggNOG" id="COG1573">
    <property type="taxonomic scope" value="Bacteria"/>
</dbReference>
<evidence type="ECO:0000256" key="8">
    <source>
        <dbReference type="ARBA" id="ARBA00022801"/>
    </source>
</evidence>
<dbReference type="GO" id="GO:0046872">
    <property type="term" value="F:metal ion binding"/>
    <property type="evidence" value="ECO:0007669"/>
    <property type="project" value="UniProtKB-KW"/>
</dbReference>
<dbReference type="SMART" id="SM00986">
    <property type="entry name" value="UDG"/>
    <property type="match status" value="1"/>
</dbReference>
<keyword evidence="6" id="KW-0479">Metal-binding</keyword>
<comment type="catalytic activity">
    <reaction evidence="1">
        <text>Hydrolyzes single-stranded DNA or mismatched double-stranded DNA and polynucleotides, releasing free uracil.</text>
        <dbReference type="EC" id="3.2.2.27"/>
    </reaction>
</comment>
<dbReference type="SMART" id="SM00987">
    <property type="entry name" value="UreE_C"/>
    <property type="match status" value="1"/>
</dbReference>
<keyword evidence="10" id="KW-0411">Iron-sulfur</keyword>
<evidence type="ECO:0000313" key="13">
    <source>
        <dbReference type="EMBL" id="ACO73543.1"/>
    </source>
</evidence>
<keyword evidence="13" id="KW-0808">Transferase</keyword>
<evidence type="ECO:0000256" key="1">
    <source>
        <dbReference type="ARBA" id="ARBA00001400"/>
    </source>
</evidence>
<dbReference type="EC" id="3.2.2.27" evidence="3"/>
<evidence type="ECO:0000256" key="10">
    <source>
        <dbReference type="ARBA" id="ARBA00023014"/>
    </source>
</evidence>
<evidence type="ECO:0000256" key="2">
    <source>
        <dbReference type="ARBA" id="ARBA00006521"/>
    </source>
</evidence>
<comment type="similarity">
    <text evidence="2">Belongs to the uracil-DNA glycosylase (UDG) superfamily. Type 4 (UDGa) family.</text>
</comment>
<evidence type="ECO:0000313" key="14">
    <source>
        <dbReference type="Proteomes" id="UP000002010"/>
    </source>
</evidence>
<keyword evidence="5" id="KW-0004">4Fe-4S</keyword>
<dbReference type="GO" id="GO:0006281">
    <property type="term" value="P:DNA repair"/>
    <property type="evidence" value="ECO:0007669"/>
    <property type="project" value="UniProtKB-KW"/>
</dbReference>
<feature type="domain" description="Uracil-DNA glycosylase-like" evidence="12">
    <location>
        <begin position="95"/>
        <end position="242"/>
    </location>
</feature>
<keyword evidence="9" id="KW-0408">Iron</keyword>
<dbReference type="NCBIfam" id="TIGR00758">
    <property type="entry name" value="UDG_fam4"/>
    <property type="match status" value="1"/>
</dbReference>
<dbReference type="GO" id="GO:0004844">
    <property type="term" value="F:uracil DNA N-glycosylase activity"/>
    <property type="evidence" value="ECO:0007669"/>
    <property type="project" value="UniProtKB-EC"/>
</dbReference>
<dbReference type="GO" id="GO:0003887">
    <property type="term" value="F:DNA-directed DNA polymerase activity"/>
    <property type="evidence" value="ECO:0007669"/>
    <property type="project" value="UniProtKB-KW"/>
</dbReference>
<dbReference type="RefSeq" id="WP_012696035.1">
    <property type="nucleotide sequence ID" value="NC_012559.1"/>
</dbReference>
<evidence type="ECO:0000256" key="11">
    <source>
        <dbReference type="ARBA" id="ARBA00023204"/>
    </source>
</evidence>
<dbReference type="CDD" id="cd10030">
    <property type="entry name" value="UDG-F4_TTUDGA_SPO1dp_like"/>
    <property type="match status" value="1"/>
</dbReference>
<dbReference type="STRING" id="557598.LHK_00550"/>
<evidence type="ECO:0000256" key="9">
    <source>
        <dbReference type="ARBA" id="ARBA00023004"/>
    </source>
</evidence>
<keyword evidence="14" id="KW-1185">Reference proteome</keyword>
<dbReference type="HOGENOM" id="CLU_044815_1_0_4"/>
<protein>
    <recommendedName>
        <fullName evidence="4">Type-4 uracil-DNA glycosylase</fullName>
        <ecNumber evidence="3">3.2.2.27</ecNumber>
    </recommendedName>
</protein>
<proteinExistence type="inferred from homology"/>
<gene>
    <name evidence="13" type="ordered locus">LHK_00550</name>
</gene>
<evidence type="ECO:0000256" key="3">
    <source>
        <dbReference type="ARBA" id="ARBA00012030"/>
    </source>
</evidence>
<reference evidence="13 14" key="1">
    <citation type="journal article" date="2009" name="PLoS Genet.">
        <title>The complete genome and proteome of Laribacter hongkongensis reveal potential mechanisms for adaptations to different temperatures and habitats.</title>
        <authorList>
            <person name="Woo P.C."/>
            <person name="Lau S.K."/>
            <person name="Tse H."/>
            <person name="Teng J.L."/>
            <person name="Curreem S.O."/>
            <person name="Tsang A.K."/>
            <person name="Fan R.Y."/>
            <person name="Wong G.K."/>
            <person name="Huang Y."/>
            <person name="Loman N.J."/>
            <person name="Snyder L.A."/>
            <person name="Cai J.J."/>
            <person name="Huang J.D."/>
            <person name="Mak W."/>
            <person name="Pallen M.J."/>
            <person name="Lok S."/>
            <person name="Yuen K.Y."/>
        </authorList>
    </citation>
    <scope>NUCLEOTIDE SEQUENCE [LARGE SCALE GENOMIC DNA]</scope>
    <source>
        <strain evidence="13 14">HLHK9</strain>
    </source>
</reference>
<dbReference type="EMBL" id="CP001154">
    <property type="protein sequence ID" value="ACO73543.1"/>
    <property type="molecule type" value="Genomic_DNA"/>
</dbReference>
<dbReference type="Pfam" id="PF03167">
    <property type="entry name" value="UDG"/>
    <property type="match status" value="1"/>
</dbReference>
<dbReference type="PANTHER" id="PTHR33693">
    <property type="entry name" value="TYPE-5 URACIL-DNA GLYCOSYLASE"/>
    <property type="match status" value="1"/>
</dbReference>